<dbReference type="Proteomes" id="UP001501353">
    <property type="component" value="Unassembled WGS sequence"/>
</dbReference>
<keyword evidence="1" id="KW-1133">Transmembrane helix</keyword>
<evidence type="ECO:0000256" key="1">
    <source>
        <dbReference type="SAM" id="Phobius"/>
    </source>
</evidence>
<dbReference type="Pfam" id="PF05751">
    <property type="entry name" value="FixH"/>
    <property type="match status" value="1"/>
</dbReference>
<feature type="transmembrane region" description="Helical" evidence="1">
    <location>
        <begin position="36"/>
        <end position="59"/>
    </location>
</feature>
<gene>
    <name evidence="2" type="ORF">GCM10022212_06700</name>
</gene>
<keyword evidence="3" id="KW-1185">Reference proteome</keyword>
<keyword evidence="1" id="KW-0472">Membrane</keyword>
<comment type="caution">
    <text evidence="2">The sequence shown here is derived from an EMBL/GenBank/DDBJ whole genome shotgun (WGS) entry which is preliminary data.</text>
</comment>
<accession>A0ABP7SPS8</accession>
<proteinExistence type="predicted"/>
<name>A0ABP7SPS8_9BURK</name>
<keyword evidence="1" id="KW-0812">Transmembrane</keyword>
<dbReference type="InterPro" id="IPR008620">
    <property type="entry name" value="FixH"/>
</dbReference>
<reference evidence="3" key="1">
    <citation type="journal article" date="2019" name="Int. J. Syst. Evol. Microbiol.">
        <title>The Global Catalogue of Microorganisms (GCM) 10K type strain sequencing project: providing services to taxonomists for standard genome sequencing and annotation.</title>
        <authorList>
            <consortium name="The Broad Institute Genomics Platform"/>
            <consortium name="The Broad Institute Genome Sequencing Center for Infectious Disease"/>
            <person name="Wu L."/>
            <person name="Ma J."/>
        </authorList>
    </citation>
    <scope>NUCLEOTIDE SEQUENCE [LARGE SCALE GENOMIC DNA]</scope>
    <source>
        <strain evidence="3">JCM 16673</strain>
    </source>
</reference>
<sequence>MYAAWHLEHLLEYAMQSHAIKSAPSRDTTPWYTHRWPWLLMLGPFLVIIAGSVTIWLAVTRQDALVVDDYYNQGKAINQDLRRDRIATSLGLSFNGRYDVASGQLTGKVVGLSGPVTGNVRVRLNHPTLPEKDIHLVAPLDARGQFSIALPMLDRAVWQVLIESEQRNWRLNGEWKWPEQLAVSIKADVPAAD</sequence>
<evidence type="ECO:0000313" key="2">
    <source>
        <dbReference type="EMBL" id="GAA4014791.1"/>
    </source>
</evidence>
<organism evidence="2 3">
    <name type="scientific">Actimicrobium antarcticum</name>
    <dbReference type="NCBI Taxonomy" id="1051899"/>
    <lineage>
        <taxon>Bacteria</taxon>
        <taxon>Pseudomonadati</taxon>
        <taxon>Pseudomonadota</taxon>
        <taxon>Betaproteobacteria</taxon>
        <taxon>Burkholderiales</taxon>
        <taxon>Oxalobacteraceae</taxon>
        <taxon>Actimicrobium</taxon>
    </lineage>
</organism>
<protein>
    <submittedName>
        <fullName evidence="2">FixH family protein</fullName>
    </submittedName>
</protein>
<dbReference type="EMBL" id="BAAAZE010000005">
    <property type="protein sequence ID" value="GAA4014791.1"/>
    <property type="molecule type" value="Genomic_DNA"/>
</dbReference>
<evidence type="ECO:0000313" key="3">
    <source>
        <dbReference type="Proteomes" id="UP001501353"/>
    </source>
</evidence>